<dbReference type="Gene3D" id="1.25.10.10">
    <property type="entry name" value="Leucine-rich Repeat Variant"/>
    <property type="match status" value="5"/>
</dbReference>
<evidence type="ECO:0000256" key="2">
    <source>
        <dbReference type="ARBA" id="ARBA00022549"/>
    </source>
</evidence>
<evidence type="ECO:0000256" key="3">
    <source>
        <dbReference type="ARBA" id="ARBA00022738"/>
    </source>
</evidence>
<dbReference type="SMART" id="SM00567">
    <property type="entry name" value="EZ_HEAT"/>
    <property type="match status" value="11"/>
</dbReference>
<dbReference type="Pfam" id="PF13646">
    <property type="entry name" value="HEAT_2"/>
    <property type="match status" value="4"/>
</dbReference>
<keyword evidence="6" id="KW-1133">Transmembrane helix</keyword>
<dbReference type="SUPFAM" id="SSF48371">
    <property type="entry name" value="ARM repeat"/>
    <property type="match status" value="1"/>
</dbReference>
<sequence length="1061" mass="118990">MVITLRQNSKRSLFFLFCFTLLLTFFLSLPWVNAKETPKPKLQAWQMNGIVAALTDPIPKVRATATENLREYQLDNPKSQIKNYDELVKQLTKQLQDKDSAVSRSAAAQALGQLQAQEQAPQLVPLLKDSDSSVRSAAAQALGQLQAKEQAPQLVLLLKDSDSSVRSAAAQALGQLQAKEQAPQLVLLLKNSDSSVRSAAAQALGQLQAKEQAPQLVLLLKDSDSSVRGAAVQALGQLQVKEQAPQLVLLLKDSDSSVRGAAVQALGQMQAKEQITQLVLLLKASQPDTRYAAIQALGQMQAKEQITQLVPLLKDSHAYARYAAAQALGQMQAKEQAPQLVPLLKDSDSGVRYGAAQALGQMQAKEQAPQLVQLLKEDSDSGVRSAAAQALGQMQAKEQAPQLLQLLKEDSDSGVRSAAAQALGQMQAKEQAPQLVQLLKEDSNSDVRSAAAKALIKLGQQDLPVVMQVLDSVHYYPSEIGQLRFLAHFFAGGKQEVETLMQWVGKPKTPPEKLTHNQGVETMQVFNKAWKDCYSLLELRRELAQQISEVAANKKIIWEAWDIPLLQNHYSNLKKVNSTYADALQAVINNVESWQWFLKIRNTIIIHFIFWLALIFAYPKLPQVQAIFFWNSWVRRILGVGYVGFLLAWVPFLRRKLFEPFQPSLLADAGLDRFNDKAYFPESRVKIATSGEIVPITAALPSIKGQIVLEGDSGLGKSMFLRYLVKNSQRILVYLPAQKCHKGVIEAIQEKLHGQAQDASFLKNLIYSGAIDICIDGLNEVTAETRAKIVQFVESYFRGNIIMTTQPLEWTPPSTAKIYRLQPLESQQIQEFLLSRQLRLPKDAKIQGADYEKACINYLKAAFNNQQSQEELDAAHRILSNPMDLTVVALMLSQGEYPDLFHLQEQQYNIMAAEYLKEWNQEFPLKKFSAAVYEMRVQDKQALPADEFRQVVMSLEDEKYKMVVSRQWQDEKGEPKKEWYFRHDKIMDFFLVQNFLGESDAAESLLIDRMGDPRFRGVYFLLATLLPLDAAKELREKLIQYAADTKDNTVSNTFVQLLRTR</sequence>
<evidence type="ECO:0000313" key="8">
    <source>
        <dbReference type="Proteomes" id="UP000632766"/>
    </source>
</evidence>
<evidence type="ECO:0000256" key="6">
    <source>
        <dbReference type="SAM" id="Phobius"/>
    </source>
</evidence>
<comment type="function">
    <text evidence="5">Catalyzes the hydroxylation of the N(6)-(4-aminobutyl)-L-lysine intermediate produced by deoxyhypusine synthase/DHPS on a critical lysine of the eukaryotic translation initiation factor 5A/eIF-5A. This is the second step of the post-translational modification of that lysine into an unusual amino acid residue named hypusine. Hypusination is unique to mature eIF-5A factor and is essential for its function.</text>
</comment>
<keyword evidence="6" id="KW-0472">Membrane</keyword>
<dbReference type="SUPFAM" id="SSF52540">
    <property type="entry name" value="P-loop containing nucleoside triphosphate hydrolases"/>
    <property type="match status" value="1"/>
</dbReference>
<dbReference type="GO" id="GO:0016829">
    <property type="term" value="F:lyase activity"/>
    <property type="evidence" value="ECO:0007669"/>
    <property type="project" value="UniProtKB-KW"/>
</dbReference>
<dbReference type="PROSITE" id="PS50077">
    <property type="entry name" value="HEAT_REPEAT"/>
    <property type="match status" value="1"/>
</dbReference>
<dbReference type="InterPro" id="IPR027417">
    <property type="entry name" value="P-loop_NTPase"/>
</dbReference>
<name>A0A8J7HP40_9NOST</name>
<feature type="transmembrane region" description="Helical" evidence="6">
    <location>
        <begin position="604"/>
        <end position="621"/>
    </location>
</feature>
<dbReference type="RefSeq" id="WP_198124923.1">
    <property type="nucleotide sequence ID" value="NZ_JAECZC010000018.1"/>
</dbReference>
<organism evidence="7 8">
    <name type="scientific">Amazonocrinis nigriterrae CENA67</name>
    <dbReference type="NCBI Taxonomy" id="2794033"/>
    <lineage>
        <taxon>Bacteria</taxon>
        <taxon>Bacillati</taxon>
        <taxon>Cyanobacteriota</taxon>
        <taxon>Cyanophyceae</taxon>
        <taxon>Nostocales</taxon>
        <taxon>Nostocaceae</taxon>
        <taxon>Amazonocrinis</taxon>
        <taxon>Amazonocrinis nigriterrae</taxon>
    </lineage>
</organism>
<proteinExistence type="inferred from homology"/>
<keyword evidence="2" id="KW-0042">Antenna complex</keyword>
<dbReference type="PANTHER" id="PTHR12697:SF5">
    <property type="entry name" value="DEOXYHYPUSINE HYDROXYLASE"/>
    <property type="match status" value="1"/>
</dbReference>
<dbReference type="InterPro" id="IPR004155">
    <property type="entry name" value="PBS_lyase_HEAT"/>
</dbReference>
<reference evidence="7 8" key="1">
    <citation type="journal article" date="2021" name="Int. J. Syst. Evol. Microbiol.">
        <title>Amazonocrinis nigriterrae gen. nov., sp. nov., Atlanticothrix silvestris gen. nov., sp. nov. and Dendronalium phyllosphericum gen. nov., sp. nov., nostocacean cyanobacteria from Brazilian environments.</title>
        <authorList>
            <person name="Alvarenga D.O."/>
            <person name="Andreote A.P.D."/>
            <person name="Branco L.H.Z."/>
            <person name="Delbaje E."/>
            <person name="Cruz R.B."/>
            <person name="Varani A.M."/>
            <person name="Fiore M.F."/>
        </authorList>
    </citation>
    <scope>NUCLEOTIDE SEQUENCE [LARGE SCALE GENOMIC DNA]</scope>
    <source>
        <strain evidence="7 8">CENA67</strain>
    </source>
</reference>
<dbReference type="Gene3D" id="3.40.50.300">
    <property type="entry name" value="P-loop containing nucleotide triphosphate hydrolases"/>
    <property type="match status" value="1"/>
</dbReference>
<keyword evidence="8" id="KW-1185">Reference proteome</keyword>
<dbReference type="InterPro" id="IPR021133">
    <property type="entry name" value="HEAT_type_2"/>
</dbReference>
<feature type="transmembrane region" description="Helical" evidence="6">
    <location>
        <begin position="633"/>
        <end position="652"/>
    </location>
</feature>
<dbReference type="Proteomes" id="UP000632766">
    <property type="component" value="Unassembled WGS sequence"/>
</dbReference>
<gene>
    <name evidence="7" type="ORF">I8748_12710</name>
</gene>
<dbReference type="GO" id="GO:0016491">
    <property type="term" value="F:oxidoreductase activity"/>
    <property type="evidence" value="ECO:0007669"/>
    <property type="project" value="TreeGrafter"/>
</dbReference>
<dbReference type="PANTHER" id="PTHR12697">
    <property type="entry name" value="PBS LYASE HEAT-LIKE PROTEIN"/>
    <property type="match status" value="1"/>
</dbReference>
<comment type="caution">
    <text evidence="7">The sequence shown here is derived from an EMBL/GenBank/DDBJ whole genome shotgun (WGS) entry which is preliminary data.</text>
</comment>
<evidence type="ECO:0000256" key="5">
    <source>
        <dbReference type="ARBA" id="ARBA00045876"/>
    </source>
</evidence>
<dbReference type="GO" id="GO:0030089">
    <property type="term" value="C:phycobilisome"/>
    <property type="evidence" value="ECO:0007669"/>
    <property type="project" value="UniProtKB-KW"/>
</dbReference>
<evidence type="ECO:0000313" key="7">
    <source>
        <dbReference type="EMBL" id="MBH8563032.1"/>
    </source>
</evidence>
<evidence type="ECO:0000256" key="4">
    <source>
        <dbReference type="ARBA" id="ARBA00023239"/>
    </source>
</evidence>
<keyword evidence="3" id="KW-0605">Phycobilisome</keyword>
<accession>A0A8J7HP40</accession>
<dbReference type="InterPro" id="IPR016024">
    <property type="entry name" value="ARM-type_fold"/>
</dbReference>
<protein>
    <submittedName>
        <fullName evidence="7">HEAT repeat domain-containing protein</fullName>
    </submittedName>
</protein>
<keyword evidence="4" id="KW-0456">Lyase</keyword>
<dbReference type="InterPro" id="IPR011989">
    <property type="entry name" value="ARM-like"/>
</dbReference>
<evidence type="ECO:0000256" key="1">
    <source>
        <dbReference type="ARBA" id="ARBA00009299"/>
    </source>
</evidence>
<comment type="similarity">
    <text evidence="1">Belongs to the CpcE/RpcE/PecE family.</text>
</comment>
<keyword evidence="6" id="KW-0812">Transmembrane</keyword>
<dbReference type="EMBL" id="JAECZC010000018">
    <property type="protein sequence ID" value="MBH8563032.1"/>
    <property type="molecule type" value="Genomic_DNA"/>
</dbReference>
<dbReference type="AlphaFoldDB" id="A0A8J7HP40"/>